<feature type="region of interest" description="Disordered" evidence="13">
    <location>
        <begin position="782"/>
        <end position="820"/>
    </location>
</feature>
<evidence type="ECO:0000256" key="10">
    <source>
        <dbReference type="ARBA" id="ARBA00023136"/>
    </source>
</evidence>
<dbReference type="PANTHER" id="PTHR48438:SF1">
    <property type="entry name" value="ALPHA-(1,3)-FUCOSYLTRANSFERASE C-RELATED"/>
    <property type="match status" value="1"/>
</dbReference>
<keyword evidence="6 12" id="KW-0812">Transmembrane</keyword>
<organism evidence="16 17">
    <name type="scientific">Petrolisthes cinctipes</name>
    <name type="common">Flat porcelain crab</name>
    <dbReference type="NCBI Taxonomy" id="88211"/>
    <lineage>
        <taxon>Eukaryota</taxon>
        <taxon>Metazoa</taxon>
        <taxon>Ecdysozoa</taxon>
        <taxon>Arthropoda</taxon>
        <taxon>Crustacea</taxon>
        <taxon>Multicrustacea</taxon>
        <taxon>Malacostraca</taxon>
        <taxon>Eumalacostraca</taxon>
        <taxon>Eucarida</taxon>
        <taxon>Decapoda</taxon>
        <taxon>Pleocyemata</taxon>
        <taxon>Anomura</taxon>
        <taxon>Galatheoidea</taxon>
        <taxon>Porcellanidae</taxon>
        <taxon>Petrolisthes</taxon>
    </lineage>
</organism>
<feature type="compositionally biased region" description="Basic and acidic residues" evidence="13">
    <location>
        <begin position="535"/>
        <end position="550"/>
    </location>
</feature>
<dbReference type="GO" id="GO:0032580">
    <property type="term" value="C:Golgi cisterna membrane"/>
    <property type="evidence" value="ECO:0007669"/>
    <property type="project" value="UniProtKB-SubCell"/>
</dbReference>
<evidence type="ECO:0000259" key="15">
    <source>
        <dbReference type="Pfam" id="PF17039"/>
    </source>
</evidence>
<keyword evidence="7" id="KW-0735">Signal-anchor</keyword>
<comment type="caution">
    <text evidence="16">The sequence shown here is derived from an EMBL/GenBank/DDBJ whole genome shotgun (WGS) entry which is preliminary data.</text>
</comment>
<evidence type="ECO:0000256" key="4">
    <source>
        <dbReference type="ARBA" id="ARBA00022676"/>
    </source>
</evidence>
<evidence type="ECO:0000256" key="8">
    <source>
        <dbReference type="ARBA" id="ARBA00022989"/>
    </source>
</evidence>
<keyword evidence="17" id="KW-1185">Reference proteome</keyword>
<dbReference type="EMBL" id="JAWQEG010001220">
    <property type="protein sequence ID" value="KAK3881376.1"/>
    <property type="molecule type" value="Genomic_DNA"/>
</dbReference>
<evidence type="ECO:0000256" key="5">
    <source>
        <dbReference type="ARBA" id="ARBA00022679"/>
    </source>
</evidence>
<keyword evidence="9 12" id="KW-0333">Golgi apparatus</keyword>
<dbReference type="Proteomes" id="UP001286313">
    <property type="component" value="Unassembled WGS sequence"/>
</dbReference>
<keyword evidence="5 12" id="KW-0808">Transferase</keyword>
<evidence type="ECO:0000256" key="1">
    <source>
        <dbReference type="ARBA" id="ARBA00004447"/>
    </source>
</evidence>
<evidence type="ECO:0000256" key="7">
    <source>
        <dbReference type="ARBA" id="ARBA00022968"/>
    </source>
</evidence>
<gene>
    <name evidence="16" type="ORF">Pcinc_014152</name>
</gene>
<keyword evidence="4 12" id="KW-0328">Glycosyltransferase</keyword>
<evidence type="ECO:0000256" key="12">
    <source>
        <dbReference type="RuleBase" id="RU003832"/>
    </source>
</evidence>
<feature type="compositionally biased region" description="Gly residues" evidence="13">
    <location>
        <begin position="569"/>
        <end position="584"/>
    </location>
</feature>
<name>A0AAE1KPH3_PETCI</name>
<feature type="compositionally biased region" description="Low complexity" evidence="13">
    <location>
        <begin position="792"/>
        <end position="820"/>
    </location>
</feature>
<evidence type="ECO:0000313" key="17">
    <source>
        <dbReference type="Proteomes" id="UP001286313"/>
    </source>
</evidence>
<evidence type="ECO:0000256" key="3">
    <source>
        <dbReference type="ARBA" id="ARBA00008919"/>
    </source>
</evidence>
<dbReference type="EC" id="2.4.1.-" evidence="12"/>
<dbReference type="GO" id="GO:0008417">
    <property type="term" value="F:fucosyltransferase activity"/>
    <property type="evidence" value="ECO:0007669"/>
    <property type="project" value="InterPro"/>
</dbReference>
<proteinExistence type="inferred from homology"/>
<dbReference type="InterPro" id="IPR031481">
    <property type="entry name" value="Glyco_tran_10_N"/>
</dbReference>
<reference evidence="16" key="1">
    <citation type="submission" date="2023-10" db="EMBL/GenBank/DDBJ databases">
        <title>Genome assemblies of two species of porcelain crab, Petrolisthes cinctipes and Petrolisthes manimaculis (Anomura: Porcellanidae).</title>
        <authorList>
            <person name="Angst P."/>
        </authorList>
    </citation>
    <scope>NUCLEOTIDE SEQUENCE</scope>
    <source>
        <strain evidence="16">PB745_01</strain>
        <tissue evidence="16">Gill</tissue>
    </source>
</reference>
<feature type="domain" description="Fucosyltransferase N-terminal" evidence="15">
    <location>
        <begin position="310"/>
        <end position="409"/>
    </location>
</feature>
<dbReference type="PANTHER" id="PTHR48438">
    <property type="entry name" value="ALPHA-(1,3)-FUCOSYLTRANSFERASE C-RELATED"/>
    <property type="match status" value="1"/>
</dbReference>
<evidence type="ECO:0000256" key="6">
    <source>
        <dbReference type="ARBA" id="ARBA00022692"/>
    </source>
</evidence>
<comment type="similarity">
    <text evidence="3 12">Belongs to the glycosyltransferase 10 family.</text>
</comment>
<feature type="compositionally biased region" description="Polar residues" evidence="13">
    <location>
        <begin position="270"/>
        <end position="289"/>
    </location>
</feature>
<dbReference type="InterPro" id="IPR038577">
    <property type="entry name" value="GT10-like_C_sf"/>
</dbReference>
<feature type="compositionally biased region" description="Low complexity" evidence="13">
    <location>
        <begin position="485"/>
        <end position="507"/>
    </location>
</feature>
<evidence type="ECO:0000256" key="13">
    <source>
        <dbReference type="SAM" id="MobiDB-lite"/>
    </source>
</evidence>
<feature type="region of interest" description="Disordered" evidence="13">
    <location>
        <begin position="259"/>
        <end position="289"/>
    </location>
</feature>
<comment type="subcellular location">
    <subcellularLocation>
        <location evidence="1 12">Golgi apparatus</location>
        <location evidence="1 12">Golgi stack membrane</location>
        <topology evidence="1 12">Single-pass type II membrane protein</topology>
    </subcellularLocation>
</comment>
<feature type="compositionally biased region" description="Polar residues" evidence="13">
    <location>
        <begin position="420"/>
        <end position="458"/>
    </location>
</feature>
<evidence type="ECO:0000256" key="2">
    <source>
        <dbReference type="ARBA" id="ARBA00004922"/>
    </source>
</evidence>
<dbReference type="AlphaFoldDB" id="A0AAE1KPH3"/>
<dbReference type="Pfam" id="PF00852">
    <property type="entry name" value="Glyco_transf_10"/>
    <property type="match status" value="1"/>
</dbReference>
<dbReference type="FunFam" id="3.40.50.11660:FF:000002">
    <property type="entry name" value="Alpha-(1,3)-fucosyltransferase"/>
    <property type="match status" value="1"/>
</dbReference>
<dbReference type="Gene3D" id="3.40.50.11660">
    <property type="entry name" value="Glycosyl transferase family 10, C-terminal domain"/>
    <property type="match status" value="1"/>
</dbReference>
<evidence type="ECO:0000259" key="14">
    <source>
        <dbReference type="Pfam" id="PF00852"/>
    </source>
</evidence>
<feature type="region of interest" description="Disordered" evidence="13">
    <location>
        <begin position="417"/>
        <end position="460"/>
    </location>
</feature>
<evidence type="ECO:0000313" key="16">
    <source>
        <dbReference type="EMBL" id="KAK3881376.1"/>
    </source>
</evidence>
<feature type="compositionally biased region" description="Basic and acidic residues" evidence="13">
    <location>
        <begin position="515"/>
        <end position="528"/>
    </location>
</feature>
<sequence>MCLSDCQSQLGSRGDSSTATPLTTCLRVVLTKTPDVLNTRGYIVLYIHCVVPSSASPSVISHKYRRDLHGGVKEIRIHYTDSNTTTIPFSSPSSYFPSPLADMAWDCTRPLHRRKSPLFFLATVVAVVCCCWYGVNFNTHVIPTPSPWQPKIDLQTSNGSQSRGDRTTKYDMNHRLSSHTNYTAYTYLKTVKNKETNVGVEEKSLFEKVSYQLLKSVMQSLLTSHLRRKEKMKLMNSYPRGREGRGDLLTRDINYLSDQSAGRVSDESESAPTTSLKSTNNATKQSSTSTRPKKILFYGGFYGSKKQWKRMLRNMNLRDCPERKCVFTTKDSEASTADAVVFHYIEFALSDLPKVRLPHQRYVWLNTESSERLTQANQGRLRHSHWSDAGVFNWTMTYHRSSDIYMPYGSLFSLRVNPIDPTSQPNRPSQSTQSTQPVNPIDPTSQPNRPNQSIQSDNILPVRLHFNTSSITYTEYMKALRADIQQQQQQQPKQNPQPQQQQRQQQPDISYIQSEEGRGERKGEEGGERRKRRGIKSERGGGGGERRERGGGGGVNRRGRGGGERNKGGKGGGVNRRGRGGGGNRRGRGGGERENKDWLSPLFLRRPKLVSWMVSHCNTLSGRELYVRELQKYVEVDVYGKCGNLTCGHSHRDTNCYQDVLLPTYKFYLAFENNMCDDYITEKVWNTMHFGLVPVVFGGARYEDYLPPHSYIDATPLTPSQLAKLLIRVGESSREYARYHLWRKYWRVLMYPPLCEMCYRLHHPQYEPTLAHPYTHVRKKPYLDDDTTASTNNNNNKSNNNNNKGNHISSTTTTTTTTNHVPFLPTSSPFTPTSSTLFTPFLPTSSPFTPLLDVWWLEVNNCTTLYPLAQYPRIDTNVLQRRLVQEAKLLEGKVKLFLKGPLDNG</sequence>
<feature type="transmembrane region" description="Helical" evidence="12">
    <location>
        <begin position="118"/>
        <end position="135"/>
    </location>
</feature>
<dbReference type="SUPFAM" id="SSF53756">
    <property type="entry name" value="UDP-Glycosyltransferase/glycogen phosphorylase"/>
    <property type="match status" value="2"/>
</dbReference>
<feature type="region of interest" description="Disordered" evidence="13">
    <location>
        <begin position="483"/>
        <end position="596"/>
    </location>
</feature>
<protein>
    <recommendedName>
        <fullName evidence="12">Fucosyltransferase</fullName>
        <ecNumber evidence="12">2.4.1.-</ecNumber>
    </recommendedName>
</protein>
<dbReference type="InterPro" id="IPR001503">
    <property type="entry name" value="Glyco_trans_10"/>
</dbReference>
<comment type="pathway">
    <text evidence="2">Protein modification; protein glycosylation.</text>
</comment>
<keyword evidence="11" id="KW-0325">Glycoprotein</keyword>
<accession>A0AAE1KPH3</accession>
<keyword evidence="8 12" id="KW-1133">Transmembrane helix</keyword>
<keyword evidence="10 12" id="KW-0472">Membrane</keyword>
<feature type="domain" description="Fucosyltransferase C-terminal" evidence="14">
    <location>
        <begin position="605"/>
        <end position="767"/>
    </location>
</feature>
<dbReference type="InterPro" id="IPR055270">
    <property type="entry name" value="Glyco_tran_10_C"/>
</dbReference>
<dbReference type="Pfam" id="PF17039">
    <property type="entry name" value="Glyco_tran_10_N"/>
    <property type="match status" value="1"/>
</dbReference>
<evidence type="ECO:0000256" key="9">
    <source>
        <dbReference type="ARBA" id="ARBA00023034"/>
    </source>
</evidence>
<evidence type="ECO:0000256" key="11">
    <source>
        <dbReference type="ARBA" id="ARBA00023180"/>
    </source>
</evidence>